<keyword evidence="3" id="KW-1185">Reference proteome</keyword>
<protein>
    <submittedName>
        <fullName evidence="2">Uncharacterized protein</fullName>
    </submittedName>
</protein>
<feature type="region of interest" description="Disordered" evidence="1">
    <location>
        <begin position="56"/>
        <end position="84"/>
    </location>
</feature>
<organism evidence="2 3">
    <name type="scientific">Thermomonospora umbrina</name>
    <dbReference type="NCBI Taxonomy" id="111806"/>
    <lineage>
        <taxon>Bacteria</taxon>
        <taxon>Bacillati</taxon>
        <taxon>Actinomycetota</taxon>
        <taxon>Actinomycetes</taxon>
        <taxon>Streptosporangiales</taxon>
        <taxon>Thermomonosporaceae</taxon>
        <taxon>Thermomonospora</taxon>
    </lineage>
</organism>
<name>A0A3D9SY45_9ACTN</name>
<evidence type="ECO:0000256" key="1">
    <source>
        <dbReference type="SAM" id="MobiDB-lite"/>
    </source>
</evidence>
<evidence type="ECO:0000313" key="2">
    <source>
        <dbReference type="EMBL" id="REF00488.1"/>
    </source>
</evidence>
<accession>A0A3D9SY45</accession>
<reference evidence="2 3" key="1">
    <citation type="submission" date="2018-08" db="EMBL/GenBank/DDBJ databases">
        <title>Sequencing the genomes of 1000 actinobacteria strains.</title>
        <authorList>
            <person name="Klenk H.-P."/>
        </authorList>
    </citation>
    <scope>NUCLEOTIDE SEQUENCE [LARGE SCALE GENOMIC DNA]</scope>
    <source>
        <strain evidence="2 3">DSM 43927</strain>
    </source>
</reference>
<proteinExistence type="predicted"/>
<feature type="compositionally biased region" description="Gly residues" evidence="1">
    <location>
        <begin position="257"/>
        <end position="269"/>
    </location>
</feature>
<dbReference type="EMBL" id="QTTT01000001">
    <property type="protein sequence ID" value="REF00488.1"/>
    <property type="molecule type" value="Genomic_DNA"/>
</dbReference>
<comment type="caution">
    <text evidence="2">The sequence shown here is derived from an EMBL/GenBank/DDBJ whole genome shotgun (WGS) entry which is preliminary data.</text>
</comment>
<feature type="region of interest" description="Disordered" evidence="1">
    <location>
        <begin position="96"/>
        <end position="145"/>
    </location>
</feature>
<sequence>MASFGGRRIDTGSGYFPFPLRHHFLRIHRKRNCRRGRRRMDHSAAPGIGFVALVASRSGRPPQVRPRPRKTHRTDRSGHDTTRHCVTGNSVCWVPALPHGRRTSSEATTSGGVPGRSPGRRGAVRRPRGFKGDPRPVPVTRSPPGCGSGGRLCTVRVTRPLLRAQGLELRGRWSRVGVADRVSEAEGTLDDVRAALILTGRAGDARRSLASALLSGRSVALAVRRCRTSRPEREGGVTGVWGRAQVVGDVRMTLGEQNGGSGLRVGGGRPSEPAHAEWQSFVGSRPSRARRPRR</sequence>
<dbReference type="AlphaFoldDB" id="A0A3D9SY45"/>
<evidence type="ECO:0000313" key="3">
    <source>
        <dbReference type="Proteomes" id="UP000256661"/>
    </source>
</evidence>
<feature type="compositionally biased region" description="Basic residues" evidence="1">
    <location>
        <begin position="118"/>
        <end position="129"/>
    </location>
</feature>
<dbReference type="Proteomes" id="UP000256661">
    <property type="component" value="Unassembled WGS sequence"/>
</dbReference>
<feature type="compositionally biased region" description="Basic and acidic residues" evidence="1">
    <location>
        <begin position="74"/>
        <end position="83"/>
    </location>
</feature>
<gene>
    <name evidence="2" type="ORF">DFJ69_6031</name>
</gene>
<feature type="region of interest" description="Disordered" evidence="1">
    <location>
        <begin position="255"/>
        <end position="294"/>
    </location>
</feature>